<name>A0A5C3QS79_9AGAR</name>
<feature type="region of interest" description="Disordered" evidence="1">
    <location>
        <begin position="32"/>
        <end position="68"/>
    </location>
</feature>
<feature type="compositionally biased region" description="Basic residues" evidence="1">
    <location>
        <begin position="395"/>
        <end position="411"/>
    </location>
</feature>
<dbReference type="Proteomes" id="UP000305067">
    <property type="component" value="Unassembled WGS sequence"/>
</dbReference>
<feature type="compositionally biased region" description="Low complexity" evidence="1">
    <location>
        <begin position="426"/>
        <end position="445"/>
    </location>
</feature>
<gene>
    <name evidence="3" type="ORF">BDV98DRAFT_582841</name>
</gene>
<keyword evidence="2" id="KW-1133">Transmembrane helix</keyword>
<evidence type="ECO:0000313" key="4">
    <source>
        <dbReference type="Proteomes" id="UP000305067"/>
    </source>
</evidence>
<feature type="compositionally biased region" description="Gly residues" evidence="1">
    <location>
        <begin position="527"/>
        <end position="537"/>
    </location>
</feature>
<keyword evidence="4" id="KW-1185">Reference proteome</keyword>
<feature type="region of interest" description="Disordered" evidence="1">
    <location>
        <begin position="292"/>
        <end position="562"/>
    </location>
</feature>
<keyword evidence="2" id="KW-0812">Transmembrane</keyword>
<organism evidence="3 4">
    <name type="scientific">Pterulicium gracile</name>
    <dbReference type="NCBI Taxonomy" id="1884261"/>
    <lineage>
        <taxon>Eukaryota</taxon>
        <taxon>Fungi</taxon>
        <taxon>Dikarya</taxon>
        <taxon>Basidiomycota</taxon>
        <taxon>Agaricomycotina</taxon>
        <taxon>Agaricomycetes</taxon>
        <taxon>Agaricomycetidae</taxon>
        <taxon>Agaricales</taxon>
        <taxon>Pleurotineae</taxon>
        <taxon>Pterulaceae</taxon>
        <taxon>Pterulicium</taxon>
    </lineage>
</organism>
<feature type="region of interest" description="Disordered" evidence="1">
    <location>
        <begin position="220"/>
        <end position="275"/>
    </location>
</feature>
<feature type="compositionally biased region" description="Low complexity" evidence="1">
    <location>
        <begin position="300"/>
        <end position="320"/>
    </location>
</feature>
<dbReference type="EMBL" id="ML178825">
    <property type="protein sequence ID" value="TFL01224.1"/>
    <property type="molecule type" value="Genomic_DNA"/>
</dbReference>
<feature type="region of interest" description="Disordered" evidence="1">
    <location>
        <begin position="80"/>
        <end position="99"/>
    </location>
</feature>
<proteinExistence type="predicted"/>
<reference evidence="3 4" key="1">
    <citation type="journal article" date="2019" name="Nat. Ecol. Evol.">
        <title>Megaphylogeny resolves global patterns of mushroom evolution.</title>
        <authorList>
            <person name="Varga T."/>
            <person name="Krizsan K."/>
            <person name="Foldi C."/>
            <person name="Dima B."/>
            <person name="Sanchez-Garcia M."/>
            <person name="Sanchez-Ramirez S."/>
            <person name="Szollosi G.J."/>
            <person name="Szarkandi J.G."/>
            <person name="Papp V."/>
            <person name="Albert L."/>
            <person name="Andreopoulos W."/>
            <person name="Angelini C."/>
            <person name="Antonin V."/>
            <person name="Barry K.W."/>
            <person name="Bougher N.L."/>
            <person name="Buchanan P."/>
            <person name="Buyck B."/>
            <person name="Bense V."/>
            <person name="Catcheside P."/>
            <person name="Chovatia M."/>
            <person name="Cooper J."/>
            <person name="Damon W."/>
            <person name="Desjardin D."/>
            <person name="Finy P."/>
            <person name="Geml J."/>
            <person name="Haridas S."/>
            <person name="Hughes K."/>
            <person name="Justo A."/>
            <person name="Karasinski D."/>
            <person name="Kautmanova I."/>
            <person name="Kiss B."/>
            <person name="Kocsube S."/>
            <person name="Kotiranta H."/>
            <person name="LaButti K.M."/>
            <person name="Lechner B.E."/>
            <person name="Liimatainen K."/>
            <person name="Lipzen A."/>
            <person name="Lukacs Z."/>
            <person name="Mihaltcheva S."/>
            <person name="Morgado L.N."/>
            <person name="Niskanen T."/>
            <person name="Noordeloos M.E."/>
            <person name="Ohm R.A."/>
            <person name="Ortiz-Santana B."/>
            <person name="Ovrebo C."/>
            <person name="Racz N."/>
            <person name="Riley R."/>
            <person name="Savchenko A."/>
            <person name="Shiryaev A."/>
            <person name="Soop K."/>
            <person name="Spirin V."/>
            <person name="Szebenyi C."/>
            <person name="Tomsovsky M."/>
            <person name="Tulloss R.E."/>
            <person name="Uehling J."/>
            <person name="Grigoriev I.V."/>
            <person name="Vagvolgyi C."/>
            <person name="Papp T."/>
            <person name="Martin F.M."/>
            <person name="Miettinen O."/>
            <person name="Hibbett D.S."/>
            <person name="Nagy L.G."/>
        </authorList>
    </citation>
    <scope>NUCLEOTIDE SEQUENCE [LARGE SCALE GENOMIC DNA]</scope>
    <source>
        <strain evidence="3 4">CBS 309.79</strain>
    </source>
</reference>
<keyword evidence="2" id="KW-0472">Membrane</keyword>
<evidence type="ECO:0000313" key="3">
    <source>
        <dbReference type="EMBL" id="TFL01224.1"/>
    </source>
</evidence>
<evidence type="ECO:0000256" key="1">
    <source>
        <dbReference type="SAM" id="MobiDB-lite"/>
    </source>
</evidence>
<feature type="compositionally biased region" description="Basic and acidic residues" evidence="1">
    <location>
        <begin position="412"/>
        <end position="425"/>
    </location>
</feature>
<protein>
    <submittedName>
        <fullName evidence="3">Uncharacterized protein</fullName>
    </submittedName>
</protein>
<feature type="compositionally biased region" description="Low complexity" evidence="1">
    <location>
        <begin position="40"/>
        <end position="64"/>
    </location>
</feature>
<dbReference type="AlphaFoldDB" id="A0A5C3QS79"/>
<feature type="compositionally biased region" description="Low complexity" evidence="1">
    <location>
        <begin position="478"/>
        <end position="526"/>
    </location>
</feature>
<feature type="compositionally biased region" description="Low complexity" evidence="1">
    <location>
        <begin position="341"/>
        <end position="368"/>
    </location>
</feature>
<feature type="transmembrane region" description="Helical" evidence="2">
    <location>
        <begin position="139"/>
        <end position="161"/>
    </location>
</feature>
<accession>A0A5C3QS79</accession>
<feature type="compositionally biased region" description="Polar residues" evidence="1">
    <location>
        <begin position="220"/>
        <end position="230"/>
    </location>
</feature>
<evidence type="ECO:0000256" key="2">
    <source>
        <dbReference type="SAM" id="Phobius"/>
    </source>
</evidence>
<sequence length="562" mass="57738">MHDVFWRRQQAGGTVSSSGSIEFIAVDATDPPATAVIQESTQSNTTSSSASSRSSSSSGTSTSTPPLETSFISTAFATSVSTPSGEVTPSPIGPSSTFNSTADPVAVISATPTLDQSDSSSTIAVDSESGSSINWRTTAIAAISLAVLEGVALLVIGLVICRRRRRKKGMGGGGNGKGGARKSTMFMDGVGVGRMGSKYARLDGGGAGERMSSDADLISLTSSVPSSNQPARALHHKSSTETTEQSGTLVASGSGSGSGGSPTGSSTGSNPFSDRAGQEVLLSEDKQSLFLSQSASPSHLQSQSPSISQTPSQIQSLSQSPYESEGTSLSSFRAPPPPPSISSSQITSSSQLTPGMAGVGRGMAAMDGRPYDAPGVYIPHLHGQGHPTSAANHLHSSHSHHPSHPHHQPHPHHPDQRPGQQRERPLSQTSLPSRSSLSTRTSTSTDAYPRDPFQTDYNPLPSNKPFGYPENRVSMVTGEGYPSGPESSYGGSAWGGDSLRRSGSGSTVSTVRTATTNMTTRTETTGSGSGSGHGSASGHGRVGRIEEGDEREDIGGRRGVGS</sequence>